<feature type="non-terminal residue" evidence="1">
    <location>
        <position position="1"/>
    </location>
</feature>
<protein>
    <submittedName>
        <fullName evidence="1">Uncharacterized protein</fullName>
    </submittedName>
</protein>
<comment type="caution">
    <text evidence="1">The sequence shown here is derived from an EMBL/GenBank/DDBJ whole genome shotgun (WGS) entry which is preliminary data.</text>
</comment>
<keyword evidence="2" id="KW-1185">Reference proteome</keyword>
<dbReference type="OrthoDB" id="1301694at2759"/>
<proteinExistence type="predicted"/>
<name>A0A371GR93_MUCPR</name>
<evidence type="ECO:0000313" key="2">
    <source>
        <dbReference type="Proteomes" id="UP000257109"/>
    </source>
</evidence>
<organism evidence="1 2">
    <name type="scientific">Mucuna pruriens</name>
    <name type="common">Velvet bean</name>
    <name type="synonym">Dolichos pruriens</name>
    <dbReference type="NCBI Taxonomy" id="157652"/>
    <lineage>
        <taxon>Eukaryota</taxon>
        <taxon>Viridiplantae</taxon>
        <taxon>Streptophyta</taxon>
        <taxon>Embryophyta</taxon>
        <taxon>Tracheophyta</taxon>
        <taxon>Spermatophyta</taxon>
        <taxon>Magnoliopsida</taxon>
        <taxon>eudicotyledons</taxon>
        <taxon>Gunneridae</taxon>
        <taxon>Pentapetalae</taxon>
        <taxon>rosids</taxon>
        <taxon>fabids</taxon>
        <taxon>Fabales</taxon>
        <taxon>Fabaceae</taxon>
        <taxon>Papilionoideae</taxon>
        <taxon>50 kb inversion clade</taxon>
        <taxon>NPAAA clade</taxon>
        <taxon>indigoferoid/millettioid clade</taxon>
        <taxon>Phaseoleae</taxon>
        <taxon>Mucuna</taxon>
    </lineage>
</organism>
<dbReference type="Proteomes" id="UP000257109">
    <property type="component" value="Unassembled WGS sequence"/>
</dbReference>
<reference evidence="1" key="1">
    <citation type="submission" date="2018-05" db="EMBL/GenBank/DDBJ databases">
        <title>Draft genome of Mucuna pruriens seed.</title>
        <authorList>
            <person name="Nnadi N.E."/>
            <person name="Vos R."/>
            <person name="Hasami M.H."/>
            <person name="Devisetty U.K."/>
            <person name="Aguiy J.C."/>
        </authorList>
    </citation>
    <scope>NUCLEOTIDE SEQUENCE [LARGE SCALE GENOMIC DNA]</scope>
    <source>
        <strain evidence="1">JCA_2017</strain>
    </source>
</reference>
<evidence type="ECO:0000313" key="1">
    <source>
        <dbReference type="EMBL" id="RDX93060.1"/>
    </source>
</evidence>
<dbReference type="AlphaFoldDB" id="A0A371GR93"/>
<accession>A0A371GR93</accession>
<dbReference type="EMBL" id="QJKJ01004708">
    <property type="protein sequence ID" value="RDX93060.1"/>
    <property type="molecule type" value="Genomic_DNA"/>
</dbReference>
<sequence length="107" mass="12547">MGSRYFRPLPNRIRANKVPNRGSRLLRQVGRGGANRHYLSRKDQAFLLEEDNFPITRTTNDNKLIPNWEGPFRVVENVERGAYCLEQLDGKRIPRTWNSANLRLYYG</sequence>
<gene>
    <name evidence="1" type="ORF">CR513_24730</name>
</gene>